<dbReference type="EMBL" id="JABWDY010003137">
    <property type="protein sequence ID" value="KAF5206154.1"/>
    <property type="molecule type" value="Genomic_DNA"/>
</dbReference>
<name>A0A7J6X8V3_THATH</name>
<dbReference type="Proteomes" id="UP000554482">
    <property type="component" value="Unassembled WGS sequence"/>
</dbReference>
<sequence length="128" mass="14633">MNLHNVRRNFNLPIPRGRQLSSTVLSSSRCLKLSNSTIPSGNLMSFLHQLRFKVCKLYKRLIVLGNSNNSPLSDKSRYLRCNNLSTSSGSCSKLFQLKSNTLRNFNSLKTIVRLIDLDANRVRRFFAL</sequence>
<keyword evidence="2" id="KW-1185">Reference proteome</keyword>
<organism evidence="1 2">
    <name type="scientific">Thalictrum thalictroides</name>
    <name type="common">Rue-anemone</name>
    <name type="synonym">Anemone thalictroides</name>
    <dbReference type="NCBI Taxonomy" id="46969"/>
    <lineage>
        <taxon>Eukaryota</taxon>
        <taxon>Viridiplantae</taxon>
        <taxon>Streptophyta</taxon>
        <taxon>Embryophyta</taxon>
        <taxon>Tracheophyta</taxon>
        <taxon>Spermatophyta</taxon>
        <taxon>Magnoliopsida</taxon>
        <taxon>Ranunculales</taxon>
        <taxon>Ranunculaceae</taxon>
        <taxon>Thalictroideae</taxon>
        <taxon>Thalictrum</taxon>
    </lineage>
</organism>
<accession>A0A7J6X8V3</accession>
<reference evidence="1 2" key="1">
    <citation type="submission" date="2020-06" db="EMBL/GenBank/DDBJ databases">
        <title>Transcriptomic and genomic resources for Thalictrum thalictroides and T. hernandezii: Facilitating candidate gene discovery in an emerging model plant lineage.</title>
        <authorList>
            <person name="Arias T."/>
            <person name="Riano-Pachon D.M."/>
            <person name="Di Stilio V.S."/>
        </authorList>
    </citation>
    <scope>NUCLEOTIDE SEQUENCE [LARGE SCALE GENOMIC DNA]</scope>
    <source>
        <strain evidence="2">cv. WT478/WT964</strain>
        <tissue evidence="1">Leaves</tissue>
    </source>
</reference>
<dbReference type="OrthoDB" id="10589141at2759"/>
<evidence type="ECO:0000313" key="1">
    <source>
        <dbReference type="EMBL" id="KAF5206154.1"/>
    </source>
</evidence>
<gene>
    <name evidence="1" type="ORF">FRX31_004259</name>
</gene>
<proteinExistence type="predicted"/>
<dbReference type="AlphaFoldDB" id="A0A7J6X8V3"/>
<comment type="caution">
    <text evidence="1">The sequence shown here is derived from an EMBL/GenBank/DDBJ whole genome shotgun (WGS) entry which is preliminary data.</text>
</comment>
<protein>
    <submittedName>
        <fullName evidence="1">Uncharacterized protein</fullName>
    </submittedName>
</protein>
<evidence type="ECO:0000313" key="2">
    <source>
        <dbReference type="Proteomes" id="UP000554482"/>
    </source>
</evidence>